<name>A0A6B1DYB0_9CHLR</name>
<dbReference type="Gene3D" id="3.40.50.620">
    <property type="entry name" value="HUPs"/>
    <property type="match status" value="1"/>
</dbReference>
<evidence type="ECO:0000313" key="1">
    <source>
        <dbReference type="EMBL" id="MYD91642.1"/>
    </source>
</evidence>
<organism evidence="1">
    <name type="scientific">Caldilineaceae bacterium SB0662_bin_9</name>
    <dbReference type="NCBI Taxonomy" id="2605258"/>
    <lineage>
        <taxon>Bacteria</taxon>
        <taxon>Bacillati</taxon>
        <taxon>Chloroflexota</taxon>
        <taxon>Caldilineae</taxon>
        <taxon>Caldilineales</taxon>
        <taxon>Caldilineaceae</taxon>
    </lineage>
</organism>
<proteinExistence type="predicted"/>
<dbReference type="AlphaFoldDB" id="A0A6B1DYB0"/>
<sequence>MKGLPALEITYRTPDHRQLPHVVKFSGGRSSALLLFGLLANDQLDPQRGDVVVFNNTSAEHTRTYDFVIRCKEEAERLSDVPFLLTEFQTYETARDGFWRRAKSWRLANPCLWSSDEPNGLRYGGEIFEEAIALNTRLPNRFQRLCTDHLKVQVTRNMLSEWFSGEPATRRLGHYHEISQVTDREIARSYQGSSLSERELLRYVRFLRTCPLVRPSQSYAHFTSAHRVVVERLRDQALDGRVAMGGEGAVPYVTVLGLRADEPGRVGNILNRPQGDGAIPCFPLYDAGLASEDVLAFWRGQEWDLDLDSRYSNCTFCFMKGIRTLRAIAKEPKAQAPGPSQLQWWANLEARYQRNIEEVRDGERTGQTSRFGFFGKNSKHTYANLLELDPADIPLQELPCHCTD</sequence>
<accession>A0A6B1DYB0</accession>
<protein>
    <recommendedName>
        <fullName evidence="2">Phosphoadenosine phosphosulfate reductase family protein</fullName>
    </recommendedName>
</protein>
<evidence type="ECO:0008006" key="2">
    <source>
        <dbReference type="Google" id="ProtNLM"/>
    </source>
</evidence>
<comment type="caution">
    <text evidence="1">The sequence shown here is derived from an EMBL/GenBank/DDBJ whole genome shotgun (WGS) entry which is preliminary data.</text>
</comment>
<dbReference type="EMBL" id="VXPY01000105">
    <property type="protein sequence ID" value="MYD91642.1"/>
    <property type="molecule type" value="Genomic_DNA"/>
</dbReference>
<dbReference type="InterPro" id="IPR014729">
    <property type="entry name" value="Rossmann-like_a/b/a_fold"/>
</dbReference>
<reference evidence="1" key="1">
    <citation type="submission" date="2019-09" db="EMBL/GenBank/DDBJ databases">
        <title>Characterisation of the sponge microbiome using genome-centric metagenomics.</title>
        <authorList>
            <person name="Engelberts J.P."/>
            <person name="Robbins S.J."/>
            <person name="De Goeij J.M."/>
            <person name="Aranda M."/>
            <person name="Bell S.C."/>
            <person name="Webster N.S."/>
        </authorList>
    </citation>
    <scope>NUCLEOTIDE SEQUENCE</scope>
    <source>
        <strain evidence="1">SB0662_bin_9</strain>
    </source>
</reference>
<gene>
    <name evidence="1" type="ORF">F4Y08_15140</name>
</gene>